<reference evidence="4" key="1">
    <citation type="submission" date="2014-12" db="EMBL/GenBank/DDBJ databases">
        <title>Insight into the proteome of Arion vulgaris.</title>
        <authorList>
            <person name="Aradska J."/>
            <person name="Bulat T."/>
            <person name="Smidak R."/>
            <person name="Sarate P."/>
            <person name="Gangsoo J."/>
            <person name="Sialana F."/>
            <person name="Bilban M."/>
            <person name="Lubec G."/>
        </authorList>
    </citation>
    <scope>NUCLEOTIDE SEQUENCE</scope>
    <source>
        <tissue evidence="4">Skin</tissue>
    </source>
</reference>
<protein>
    <recommendedName>
        <fullName evidence="5">Abnormal spindle-like microcephaly-associated protein ASH domain-containing protein</fullName>
    </recommendedName>
</protein>
<feature type="region of interest" description="Disordered" evidence="1">
    <location>
        <begin position="211"/>
        <end position="248"/>
    </location>
</feature>
<dbReference type="Pfam" id="PF22065">
    <property type="entry name" value="Cep192_D7"/>
    <property type="match status" value="1"/>
</dbReference>
<dbReference type="InterPro" id="IPR013783">
    <property type="entry name" value="Ig-like_fold"/>
</dbReference>
<evidence type="ECO:0000259" key="2">
    <source>
        <dbReference type="Pfam" id="PF22065"/>
    </source>
</evidence>
<dbReference type="PANTHER" id="PTHR16029:SF11">
    <property type="entry name" value="CENTROSOMAL PROTEIN OF 192 KDA"/>
    <property type="match status" value="1"/>
</dbReference>
<dbReference type="Pfam" id="PF22066">
    <property type="entry name" value="Cep192_D8"/>
    <property type="match status" value="1"/>
</dbReference>
<dbReference type="GO" id="GO:0051298">
    <property type="term" value="P:centrosome duplication"/>
    <property type="evidence" value="ECO:0007669"/>
    <property type="project" value="InterPro"/>
</dbReference>
<dbReference type="Gene3D" id="2.60.40.10">
    <property type="entry name" value="Immunoglobulins"/>
    <property type="match status" value="2"/>
</dbReference>
<dbReference type="EMBL" id="HACG01017857">
    <property type="protein sequence ID" value="CEK64722.1"/>
    <property type="molecule type" value="Transcribed_RNA"/>
</dbReference>
<dbReference type="PANTHER" id="PTHR16029">
    <property type="entry name" value="CENTROSOMAL PROTEIN OF 192 KDA"/>
    <property type="match status" value="1"/>
</dbReference>
<feature type="compositionally biased region" description="Low complexity" evidence="1">
    <location>
        <begin position="224"/>
        <end position="236"/>
    </location>
</feature>
<organism evidence="4">
    <name type="scientific">Arion vulgaris</name>
    <dbReference type="NCBI Taxonomy" id="1028688"/>
    <lineage>
        <taxon>Eukaryota</taxon>
        <taxon>Metazoa</taxon>
        <taxon>Spiralia</taxon>
        <taxon>Lophotrochozoa</taxon>
        <taxon>Mollusca</taxon>
        <taxon>Gastropoda</taxon>
        <taxon>Heterobranchia</taxon>
        <taxon>Euthyneura</taxon>
        <taxon>Panpulmonata</taxon>
        <taxon>Eupulmonata</taxon>
        <taxon>Stylommatophora</taxon>
        <taxon>Helicina</taxon>
        <taxon>Arionoidea</taxon>
        <taxon>Arionidae</taxon>
        <taxon>Arion</taxon>
    </lineage>
</organism>
<evidence type="ECO:0000259" key="3">
    <source>
        <dbReference type="Pfam" id="PF22066"/>
    </source>
</evidence>
<feature type="domain" description="Cep192-like" evidence="2">
    <location>
        <begin position="2"/>
        <end position="104"/>
    </location>
</feature>
<dbReference type="GO" id="GO:0000242">
    <property type="term" value="C:pericentriolar material"/>
    <property type="evidence" value="ECO:0007669"/>
    <property type="project" value="TreeGrafter"/>
</dbReference>
<dbReference type="GO" id="GO:0019901">
    <property type="term" value="F:protein kinase binding"/>
    <property type="evidence" value="ECO:0007669"/>
    <property type="project" value="TreeGrafter"/>
</dbReference>
<name>A0A0B6Z8L5_9EUPU</name>
<evidence type="ECO:0000313" key="4">
    <source>
        <dbReference type="EMBL" id="CEK64722.1"/>
    </source>
</evidence>
<feature type="compositionally biased region" description="Polar residues" evidence="1">
    <location>
        <begin position="122"/>
        <end position="135"/>
    </location>
</feature>
<sequence length="357" mass="39782">MLIFPMTEEKTRRDQTYCFTNISEEPLTWELTPFASPYVKDADSTQKLYRVSYDVFKLSPLAGVLQPDETQNVLIEFCPLSKGSYNQAWCIHDVTDRQGSSIRFSIYAKASPSSSSGRSSPQQDIVPQGLTPTNVSKSRTSHSNSKSRDQNTKPFATSRESSPSSHTSATTLNPGVYWSPVPQSDNEIFRNSQKTLSNSSDVRNISGEMNVSQNANGETDTSLASCTASQSSTSCQPNPSGNGNPLRTETGNLKCLQLIHDVIKFPVLHPEESSVRKIYIKNLDDEDTEAVVEYKPKPPFLIKHHSFKVRTNKMVMFPVTFKPRHVAKFLDKVVFRDLRTGNILTATLEAECIQLAS</sequence>
<feature type="domain" description="Cep192-like" evidence="3">
    <location>
        <begin position="256"/>
        <end position="352"/>
    </location>
</feature>
<evidence type="ECO:0000256" key="1">
    <source>
        <dbReference type="SAM" id="MobiDB-lite"/>
    </source>
</evidence>
<dbReference type="InterPro" id="IPR054087">
    <property type="entry name" value="Cep192-like_D7"/>
</dbReference>
<dbReference type="GO" id="GO:0090307">
    <property type="term" value="P:mitotic spindle assembly"/>
    <property type="evidence" value="ECO:0007669"/>
    <property type="project" value="TreeGrafter"/>
</dbReference>
<feature type="compositionally biased region" description="Low complexity" evidence="1">
    <location>
        <begin position="111"/>
        <end position="121"/>
    </location>
</feature>
<accession>A0A0B6Z8L5</accession>
<feature type="compositionally biased region" description="Polar residues" evidence="1">
    <location>
        <begin position="211"/>
        <end position="223"/>
    </location>
</feature>
<dbReference type="GO" id="GO:0005737">
    <property type="term" value="C:cytoplasm"/>
    <property type="evidence" value="ECO:0007669"/>
    <property type="project" value="TreeGrafter"/>
</dbReference>
<feature type="compositionally biased region" description="Low complexity" evidence="1">
    <location>
        <begin position="157"/>
        <end position="171"/>
    </location>
</feature>
<proteinExistence type="predicted"/>
<dbReference type="GO" id="GO:0071539">
    <property type="term" value="P:protein localization to centrosome"/>
    <property type="evidence" value="ECO:0007669"/>
    <property type="project" value="InterPro"/>
</dbReference>
<dbReference type="GO" id="GO:0005814">
    <property type="term" value="C:centriole"/>
    <property type="evidence" value="ECO:0007669"/>
    <property type="project" value="TreeGrafter"/>
</dbReference>
<dbReference type="InterPro" id="IPR054088">
    <property type="entry name" value="Cep192-like_D8"/>
</dbReference>
<feature type="compositionally biased region" description="Polar residues" evidence="1">
    <location>
        <begin position="237"/>
        <end position="248"/>
    </location>
</feature>
<gene>
    <name evidence="4" type="primary">ORF52703</name>
</gene>
<dbReference type="InterPro" id="IPR039103">
    <property type="entry name" value="Spd-2/CEP192"/>
</dbReference>
<dbReference type="AlphaFoldDB" id="A0A0B6Z8L5"/>
<evidence type="ECO:0008006" key="5">
    <source>
        <dbReference type="Google" id="ProtNLM"/>
    </source>
</evidence>
<feature type="region of interest" description="Disordered" evidence="1">
    <location>
        <begin position="111"/>
        <end position="185"/>
    </location>
</feature>
<dbReference type="GO" id="GO:0090222">
    <property type="term" value="P:centrosome-templated microtubule nucleation"/>
    <property type="evidence" value="ECO:0007669"/>
    <property type="project" value="InterPro"/>
</dbReference>